<evidence type="ECO:0000259" key="12">
    <source>
        <dbReference type="Pfam" id="PF00224"/>
    </source>
</evidence>
<dbReference type="AlphaFoldDB" id="A0A285MS70"/>
<keyword evidence="7 13" id="KW-0418">Kinase</keyword>
<evidence type="ECO:0000256" key="1">
    <source>
        <dbReference type="ARBA" id="ARBA00004997"/>
    </source>
</evidence>
<name>A0A285MS70_9FLAO</name>
<comment type="similarity">
    <text evidence="2">Belongs to the pyruvate kinase family.</text>
</comment>
<feature type="domain" description="Pyruvate kinase barrel" evidence="12">
    <location>
        <begin position="353"/>
        <end position="570"/>
    </location>
</feature>
<dbReference type="InterPro" id="IPR001697">
    <property type="entry name" value="Pyr_Knase"/>
</dbReference>
<dbReference type="InterPro" id="IPR040442">
    <property type="entry name" value="Pyrv_kinase-like_dom_sf"/>
</dbReference>
<dbReference type="Pfam" id="PF00224">
    <property type="entry name" value="PK"/>
    <property type="match status" value="2"/>
</dbReference>
<feature type="domain" description="Pyruvate kinase barrel" evidence="12">
    <location>
        <begin position="132"/>
        <end position="214"/>
    </location>
</feature>
<dbReference type="UniPathway" id="UPA00109">
    <property type="reaction ID" value="UER00188"/>
</dbReference>
<dbReference type="NCBIfam" id="NF011314">
    <property type="entry name" value="PRK14725.1"/>
    <property type="match status" value="1"/>
</dbReference>
<reference evidence="14" key="1">
    <citation type="submission" date="2017-09" db="EMBL/GenBank/DDBJ databases">
        <authorList>
            <person name="Varghese N."/>
            <person name="Submissions S."/>
        </authorList>
    </citation>
    <scope>NUCLEOTIDE SEQUENCE [LARGE SCALE GENOMIC DNA]</scope>
    <source>
        <strain evidence="14">DSM 25885</strain>
    </source>
</reference>
<dbReference type="InterPro" id="IPR015806">
    <property type="entry name" value="Pyrv_Knase_insert_dom_sf"/>
</dbReference>
<evidence type="ECO:0000256" key="8">
    <source>
        <dbReference type="ARBA" id="ARBA00022840"/>
    </source>
</evidence>
<evidence type="ECO:0000256" key="4">
    <source>
        <dbReference type="ARBA" id="ARBA00022679"/>
    </source>
</evidence>
<evidence type="ECO:0000313" key="14">
    <source>
        <dbReference type="Proteomes" id="UP000219048"/>
    </source>
</evidence>
<evidence type="ECO:0000256" key="11">
    <source>
        <dbReference type="ARBA" id="ARBA00023317"/>
    </source>
</evidence>
<dbReference type="InterPro" id="IPR015813">
    <property type="entry name" value="Pyrv/PenolPyrv_kinase-like_dom"/>
</dbReference>
<keyword evidence="5" id="KW-0479">Metal-binding</keyword>
<dbReference type="GO" id="GO:0004743">
    <property type="term" value="F:pyruvate kinase activity"/>
    <property type="evidence" value="ECO:0007669"/>
    <property type="project" value="UniProtKB-EC"/>
</dbReference>
<sequence length="606" mass="67683">MEIKTEKINEIISQIEAILEAIHKSEPNYKGFLERVNPVYVKSARNLVHYTTFRAFDLRTTQKRLKNIALTRLSKAGGHLKSSLLKTRYILYSLLGEPPTSNGKAGLSIKNGKRLLTRNTKELLGYRSKGRRVRIMVTQPTEAAYDYKMVSDMVSNGMNCARINCAHDDPEIWGKIIANIKKASKAYGKQIKIAMDLAGPKIRTGSITPGPKVRKFAPDRDDSGNIISPAELIFVPEITEDSEPNTVPVTLEWLKKLNLGDELRLTDTRNKLRRIKIVKTDGLQVHAHCYETSYIGTGTIIRSKNGALEDVEVGELPQIEQYIVLRTGDLLTITKADVEGNPAKFDEDGKLVESANISCQLPEVFDGIKKDEEVLFDDGKIEGRIENVFNDRFEVRITRAKEKGSKLKAEKGMNFPNTNLNISGLTAKDKVDLEFIAKHADIVNFSFVNSKKDVEELLTELEKLGVTNKLSIILKIETKAAFDNLTEILLTAMQVKYIGVMIARGDLAVETGWDSIGKVQEEILAICEAAHVPVVWATQVLENFAKKGLPSRAEITDATASLKAECVMLNKGAYINEVLQLLNNILSNMERFHNKNDAMLPKMEKA</sequence>
<dbReference type="Proteomes" id="UP000219048">
    <property type="component" value="Unassembled WGS sequence"/>
</dbReference>
<dbReference type="SUPFAM" id="SSF50800">
    <property type="entry name" value="PK beta-barrel domain-like"/>
    <property type="match status" value="1"/>
</dbReference>
<keyword evidence="9" id="KW-0460">Magnesium</keyword>
<dbReference type="EMBL" id="OBEH01000002">
    <property type="protein sequence ID" value="SNY99968.1"/>
    <property type="molecule type" value="Genomic_DNA"/>
</dbReference>
<keyword evidence="11 13" id="KW-0670">Pyruvate</keyword>
<dbReference type="GO" id="GO:0030955">
    <property type="term" value="F:potassium ion binding"/>
    <property type="evidence" value="ECO:0007669"/>
    <property type="project" value="InterPro"/>
</dbReference>
<organism evidence="13 14">
    <name type="scientific">Flagellimonas pacifica</name>
    <dbReference type="NCBI Taxonomy" id="1247520"/>
    <lineage>
        <taxon>Bacteria</taxon>
        <taxon>Pseudomonadati</taxon>
        <taxon>Bacteroidota</taxon>
        <taxon>Flavobacteriia</taxon>
        <taxon>Flavobacteriales</taxon>
        <taxon>Flavobacteriaceae</taxon>
        <taxon>Flagellimonas</taxon>
    </lineage>
</organism>
<dbReference type="OrthoDB" id="9812123at2"/>
<evidence type="ECO:0000256" key="6">
    <source>
        <dbReference type="ARBA" id="ARBA00022741"/>
    </source>
</evidence>
<evidence type="ECO:0000256" key="3">
    <source>
        <dbReference type="ARBA" id="ARBA00012142"/>
    </source>
</evidence>
<proteinExistence type="inferred from homology"/>
<keyword evidence="6" id="KW-0547">Nucleotide-binding</keyword>
<accession>A0A285MS70</accession>
<dbReference type="SUPFAM" id="SSF51621">
    <property type="entry name" value="Phosphoenolpyruvate/pyruvate domain"/>
    <property type="match status" value="1"/>
</dbReference>
<dbReference type="InterPro" id="IPR011037">
    <property type="entry name" value="Pyrv_Knase-like_insert_dom_sf"/>
</dbReference>
<keyword evidence="14" id="KW-1185">Reference proteome</keyword>
<dbReference type="EC" id="2.7.1.40" evidence="3"/>
<evidence type="ECO:0000256" key="7">
    <source>
        <dbReference type="ARBA" id="ARBA00022777"/>
    </source>
</evidence>
<evidence type="ECO:0000256" key="10">
    <source>
        <dbReference type="ARBA" id="ARBA00023152"/>
    </source>
</evidence>
<evidence type="ECO:0000256" key="2">
    <source>
        <dbReference type="ARBA" id="ARBA00008663"/>
    </source>
</evidence>
<protein>
    <recommendedName>
        <fullName evidence="3">pyruvate kinase</fullName>
        <ecNumber evidence="3">2.7.1.40</ecNumber>
    </recommendedName>
</protein>
<evidence type="ECO:0000313" key="13">
    <source>
        <dbReference type="EMBL" id="SNY99968.1"/>
    </source>
</evidence>
<dbReference type="Gene3D" id="3.20.20.60">
    <property type="entry name" value="Phosphoenolpyruvate-binding domains"/>
    <property type="match status" value="2"/>
</dbReference>
<dbReference type="GO" id="GO:0016301">
    <property type="term" value="F:kinase activity"/>
    <property type="evidence" value="ECO:0007669"/>
    <property type="project" value="UniProtKB-KW"/>
</dbReference>
<evidence type="ECO:0000256" key="9">
    <source>
        <dbReference type="ARBA" id="ARBA00022842"/>
    </source>
</evidence>
<dbReference type="GO" id="GO:0000287">
    <property type="term" value="F:magnesium ion binding"/>
    <property type="evidence" value="ECO:0007669"/>
    <property type="project" value="InterPro"/>
</dbReference>
<dbReference type="Gene3D" id="2.40.33.10">
    <property type="entry name" value="PK beta-barrel domain-like"/>
    <property type="match status" value="2"/>
</dbReference>
<keyword evidence="10" id="KW-0324">Glycolysis</keyword>
<dbReference type="InterPro" id="IPR015793">
    <property type="entry name" value="Pyrv_Knase_brl"/>
</dbReference>
<comment type="pathway">
    <text evidence="1">Carbohydrate degradation; glycolysis; pyruvate from D-glyceraldehyde 3-phosphate: step 5/5.</text>
</comment>
<dbReference type="RefSeq" id="WP_097045420.1">
    <property type="nucleotide sequence ID" value="NZ_OBEH01000002.1"/>
</dbReference>
<dbReference type="GO" id="GO:0005524">
    <property type="term" value="F:ATP binding"/>
    <property type="evidence" value="ECO:0007669"/>
    <property type="project" value="UniProtKB-KW"/>
</dbReference>
<dbReference type="PANTHER" id="PTHR11817">
    <property type="entry name" value="PYRUVATE KINASE"/>
    <property type="match status" value="1"/>
</dbReference>
<keyword evidence="8" id="KW-0067">ATP-binding</keyword>
<evidence type="ECO:0000256" key="5">
    <source>
        <dbReference type="ARBA" id="ARBA00022723"/>
    </source>
</evidence>
<keyword evidence="4" id="KW-0808">Transferase</keyword>
<gene>
    <name evidence="13" type="ORF">SAMN06265377_1785</name>
</gene>